<keyword evidence="2" id="KW-1185">Reference proteome</keyword>
<dbReference type="AlphaFoldDB" id="T0J353"/>
<dbReference type="Gene3D" id="3.30.300.20">
    <property type="match status" value="1"/>
</dbReference>
<dbReference type="Pfam" id="PF02566">
    <property type="entry name" value="OsmC"/>
    <property type="match status" value="1"/>
</dbReference>
<dbReference type="PATRIC" id="fig|1096930.3.peg.1908"/>
<protein>
    <recommendedName>
        <fullName evidence="3">Osmotically inducible protein OsmC</fullName>
    </recommendedName>
</protein>
<dbReference type="eggNOG" id="COG1764">
    <property type="taxonomic scope" value="Bacteria"/>
</dbReference>
<evidence type="ECO:0000313" key="1">
    <source>
        <dbReference type="EMBL" id="EQB16364.1"/>
    </source>
</evidence>
<dbReference type="InterPro" id="IPR036102">
    <property type="entry name" value="OsmC/Ohrsf"/>
</dbReference>
<evidence type="ECO:0008006" key="3">
    <source>
        <dbReference type="Google" id="ProtNLM"/>
    </source>
</evidence>
<dbReference type="InterPro" id="IPR015946">
    <property type="entry name" value="KH_dom-like_a/b"/>
</dbReference>
<dbReference type="SUPFAM" id="SSF82784">
    <property type="entry name" value="OsmC-like"/>
    <property type="match status" value="1"/>
</dbReference>
<gene>
    <name evidence="1" type="ORF">L284_09615</name>
</gene>
<evidence type="ECO:0000313" key="2">
    <source>
        <dbReference type="Proteomes" id="UP000015527"/>
    </source>
</evidence>
<dbReference type="InterPro" id="IPR003718">
    <property type="entry name" value="OsmC/Ohr_fam"/>
</dbReference>
<dbReference type="Proteomes" id="UP000015527">
    <property type="component" value="Unassembled WGS sequence"/>
</dbReference>
<reference evidence="1 2" key="1">
    <citation type="journal article" date="2013" name="Genome Announc.">
        <title>Genome Sequence of Novosphingobium lindaniclasticum LE124T, Isolated from a Hexachlorocyclohexane Dumpsite.</title>
        <authorList>
            <person name="Saxena A."/>
            <person name="Nayyar N."/>
            <person name="Sangwan N."/>
            <person name="Kumari R."/>
            <person name="Khurana J.P."/>
            <person name="Lal R."/>
        </authorList>
    </citation>
    <scope>NUCLEOTIDE SEQUENCE [LARGE SCALE GENOMIC DNA]</scope>
    <source>
        <strain evidence="1 2">LE124</strain>
    </source>
</reference>
<sequence>METAAVHVPVAIPTDLGGTGEGGDPKSFLLSSAATCYLLTLVGMLQMKKVPTNFLTLQSVASDPKKPDFTIDHAVDIELPEGAGDEAVSKVEAAIQAADQACLIGGILKKGGVAINVSGKVAVKAAA</sequence>
<comment type="caution">
    <text evidence="1">The sequence shown here is derived from an EMBL/GenBank/DDBJ whole genome shotgun (WGS) entry which is preliminary data.</text>
</comment>
<accession>T0J353</accession>
<organism evidence="1 2">
    <name type="scientific">Novosphingobium lindaniclasticum LE124</name>
    <dbReference type="NCBI Taxonomy" id="1096930"/>
    <lineage>
        <taxon>Bacteria</taxon>
        <taxon>Pseudomonadati</taxon>
        <taxon>Pseudomonadota</taxon>
        <taxon>Alphaproteobacteria</taxon>
        <taxon>Sphingomonadales</taxon>
        <taxon>Sphingomonadaceae</taxon>
        <taxon>Novosphingobium</taxon>
    </lineage>
</organism>
<dbReference type="EMBL" id="ATHL01000069">
    <property type="protein sequence ID" value="EQB16364.1"/>
    <property type="molecule type" value="Genomic_DNA"/>
</dbReference>
<proteinExistence type="predicted"/>
<name>T0J353_9SPHN</name>